<dbReference type="Proteomes" id="UP001150907">
    <property type="component" value="Unassembled WGS sequence"/>
</dbReference>
<dbReference type="PANTHER" id="PTHR12452">
    <property type="entry name" value="42-9-9 PROTEIN-RELATED"/>
    <property type="match status" value="1"/>
</dbReference>
<evidence type="ECO:0000259" key="2">
    <source>
        <dbReference type="Pfam" id="PF06110"/>
    </source>
</evidence>
<dbReference type="EMBL" id="JANBQF010000365">
    <property type="protein sequence ID" value="KAJ2001787.1"/>
    <property type="molecule type" value="Genomic_DNA"/>
</dbReference>
<dbReference type="AlphaFoldDB" id="A0A9W8BI31"/>
<dbReference type="GO" id="GO:0047134">
    <property type="term" value="F:protein-disulfide reductase [NAD(P)H] activity"/>
    <property type="evidence" value="ECO:0007669"/>
    <property type="project" value="InterPro"/>
</dbReference>
<comment type="similarity">
    <text evidence="1">Belongs to the thioredoxin family.</text>
</comment>
<feature type="domain" description="Thioredoxin" evidence="2">
    <location>
        <begin position="11"/>
        <end position="115"/>
    </location>
</feature>
<gene>
    <name evidence="3" type="ORF">H4R26_003940</name>
</gene>
<dbReference type="Pfam" id="PF06110">
    <property type="entry name" value="TXD17-like_Trx"/>
    <property type="match status" value="1"/>
</dbReference>
<reference evidence="3" key="1">
    <citation type="submission" date="2022-07" db="EMBL/GenBank/DDBJ databases">
        <title>Phylogenomic reconstructions and comparative analyses of Kickxellomycotina fungi.</title>
        <authorList>
            <person name="Reynolds N.K."/>
            <person name="Stajich J.E."/>
            <person name="Barry K."/>
            <person name="Grigoriev I.V."/>
            <person name="Crous P."/>
            <person name="Smith M.E."/>
        </authorList>
    </citation>
    <scope>NUCLEOTIDE SEQUENCE</scope>
    <source>
        <strain evidence="3">IMI 214461</strain>
    </source>
</reference>
<sequence length="149" mass="16499">MKCIRVFEPASFDNLVSKALKESDAVFVLFYGREEASTGESWCSDCVIADPLVRKGLSKVDNCILLEVPVDRSLDQASATNIFRKRDDIQLARIPTLLRWSKEGPFATRLVEGECNELAIDEYVKQTNKHAVSDNVSGDGKCDDPAASK</sequence>
<evidence type="ECO:0000313" key="4">
    <source>
        <dbReference type="Proteomes" id="UP001150907"/>
    </source>
</evidence>
<dbReference type="InterPro" id="IPR045108">
    <property type="entry name" value="TXNDC17-like"/>
</dbReference>
<evidence type="ECO:0000313" key="3">
    <source>
        <dbReference type="EMBL" id="KAJ2001787.1"/>
    </source>
</evidence>
<comment type="caution">
    <text evidence="3">The sequence shown here is derived from an EMBL/GenBank/DDBJ whole genome shotgun (WGS) entry which is preliminary data.</text>
</comment>
<organism evidence="3 4">
    <name type="scientific">Coemansia thaxteri</name>
    <dbReference type="NCBI Taxonomy" id="2663907"/>
    <lineage>
        <taxon>Eukaryota</taxon>
        <taxon>Fungi</taxon>
        <taxon>Fungi incertae sedis</taxon>
        <taxon>Zoopagomycota</taxon>
        <taxon>Kickxellomycotina</taxon>
        <taxon>Kickxellomycetes</taxon>
        <taxon>Kickxellales</taxon>
        <taxon>Kickxellaceae</taxon>
        <taxon>Coemansia</taxon>
    </lineage>
</organism>
<name>A0A9W8BI31_9FUNG</name>
<accession>A0A9W8BI31</accession>
<dbReference type="GO" id="GO:0005829">
    <property type="term" value="C:cytosol"/>
    <property type="evidence" value="ECO:0007669"/>
    <property type="project" value="TreeGrafter"/>
</dbReference>
<dbReference type="OrthoDB" id="78947at2759"/>
<proteinExistence type="inferred from homology"/>
<dbReference type="InterPro" id="IPR010357">
    <property type="entry name" value="TXNDC17_dom"/>
</dbReference>
<keyword evidence="4" id="KW-1185">Reference proteome</keyword>
<dbReference type="PANTHER" id="PTHR12452:SF0">
    <property type="entry name" value="THIOREDOXIN DOMAIN-CONTAINING PROTEIN 17"/>
    <property type="match status" value="1"/>
</dbReference>
<evidence type="ECO:0000256" key="1">
    <source>
        <dbReference type="ARBA" id="ARBA00008987"/>
    </source>
</evidence>
<dbReference type="SUPFAM" id="SSF52833">
    <property type="entry name" value="Thioredoxin-like"/>
    <property type="match status" value="1"/>
</dbReference>
<dbReference type="InterPro" id="IPR036249">
    <property type="entry name" value="Thioredoxin-like_sf"/>
</dbReference>
<protein>
    <recommendedName>
        <fullName evidence="2">Thioredoxin domain-containing protein</fullName>
    </recommendedName>
</protein>
<dbReference type="Gene3D" id="3.40.30.10">
    <property type="entry name" value="Glutaredoxin"/>
    <property type="match status" value="1"/>
</dbReference>